<dbReference type="GO" id="GO:0003755">
    <property type="term" value="F:peptidyl-prolyl cis-trans isomerase activity"/>
    <property type="evidence" value="ECO:0007669"/>
    <property type="project" value="UniProtKB-KW"/>
</dbReference>
<evidence type="ECO:0000256" key="2">
    <source>
        <dbReference type="ARBA" id="ARBA00013194"/>
    </source>
</evidence>
<dbReference type="InterPro" id="IPR001179">
    <property type="entry name" value="PPIase_FKBP_dom"/>
</dbReference>
<dbReference type="PROSITE" id="PS50059">
    <property type="entry name" value="FKBP_PPIASE"/>
    <property type="match status" value="2"/>
</dbReference>
<keyword evidence="4 5" id="KW-0413">Isomerase</keyword>
<dbReference type="EC" id="5.2.1.8" evidence="2 5"/>
<reference evidence="9 10" key="1">
    <citation type="submission" date="2018-08" db="EMBL/GenBank/DDBJ databases">
        <title>Actinomadura spongicola sp. nov., isolated from marine sponge Leucetta chagosensis.</title>
        <authorList>
            <person name="Li L."/>
            <person name="Lin H.W."/>
        </authorList>
    </citation>
    <scope>NUCLEOTIDE SEQUENCE [LARGE SCALE GENOMIC DNA]</scope>
    <source>
        <strain evidence="9 10">LHW52907</strain>
    </source>
</reference>
<feature type="compositionally biased region" description="Low complexity" evidence="6">
    <location>
        <begin position="9"/>
        <end position="25"/>
    </location>
</feature>
<dbReference type="RefSeq" id="WP_117401765.1">
    <property type="nucleotide sequence ID" value="NZ_QVNQ01000007.1"/>
</dbReference>
<dbReference type="Pfam" id="PF00254">
    <property type="entry name" value="FKBP_C"/>
    <property type="match status" value="2"/>
</dbReference>
<dbReference type="AlphaFoldDB" id="A0A372GCE1"/>
<evidence type="ECO:0000256" key="7">
    <source>
        <dbReference type="SAM" id="Phobius"/>
    </source>
</evidence>
<dbReference type="OrthoDB" id="25996at2"/>
<dbReference type="PANTHER" id="PTHR45779:SF7">
    <property type="entry name" value="PEPTIDYLPROLYL ISOMERASE"/>
    <property type="match status" value="1"/>
</dbReference>
<evidence type="ECO:0000259" key="8">
    <source>
        <dbReference type="PROSITE" id="PS50059"/>
    </source>
</evidence>
<comment type="catalytic activity">
    <reaction evidence="1 5">
        <text>[protein]-peptidylproline (omega=180) = [protein]-peptidylproline (omega=0)</text>
        <dbReference type="Rhea" id="RHEA:16237"/>
        <dbReference type="Rhea" id="RHEA-COMP:10747"/>
        <dbReference type="Rhea" id="RHEA-COMP:10748"/>
        <dbReference type="ChEBI" id="CHEBI:83833"/>
        <dbReference type="ChEBI" id="CHEBI:83834"/>
        <dbReference type="EC" id="5.2.1.8"/>
    </reaction>
</comment>
<organism evidence="9 10">
    <name type="scientific">Actinomadura spongiicola</name>
    <dbReference type="NCBI Taxonomy" id="2303421"/>
    <lineage>
        <taxon>Bacteria</taxon>
        <taxon>Bacillati</taxon>
        <taxon>Actinomycetota</taxon>
        <taxon>Actinomycetes</taxon>
        <taxon>Streptosporangiales</taxon>
        <taxon>Thermomonosporaceae</taxon>
        <taxon>Actinomadura</taxon>
    </lineage>
</organism>
<proteinExistence type="predicted"/>
<evidence type="ECO:0000256" key="4">
    <source>
        <dbReference type="ARBA" id="ARBA00023235"/>
    </source>
</evidence>
<gene>
    <name evidence="9" type="ORF">D0T12_23070</name>
</gene>
<evidence type="ECO:0000256" key="1">
    <source>
        <dbReference type="ARBA" id="ARBA00000971"/>
    </source>
</evidence>
<name>A0A372GCE1_9ACTN</name>
<sequence length="387" mass="41130">MSEDDKPGGKPAIKAKAKIPNAKNIRSPEFTPHGISAGRGSGLNRRSTPSALTAKKARQRRMMMIAGAVAVAVAIAGVIVWWANRPGPKIEVTGKFGSEPKVKIPTDLAPAGGRKVTVPIRGTGQKIANGDTLFAQYTFYQWSKDKDVEDRSKKSKNKQIGSSYQQEAQGQPTRPLVVGKSGIKGFDQGMVGQTSGSRVVLQIPPKEGFGKEAEQLGLAQTDWVVFVVDIQAVVPKNTSPQGAKKPLNDKKLPKVEDQGAGKAPKVTIPKDEDAPDKLQVKTLVEGTGPALAKGDEAVVHYQGKIWKTGKEFDSSWAGEAPSKFAVGTGATVPGFDKGLTGAKIGSRLLLILPPKEGYGEKGNPQAGIKGDDTLVFVIDVIDKIKKK</sequence>
<feature type="transmembrane region" description="Helical" evidence="7">
    <location>
        <begin position="62"/>
        <end position="83"/>
    </location>
</feature>
<keyword evidence="10" id="KW-1185">Reference proteome</keyword>
<feature type="compositionally biased region" description="Polar residues" evidence="6">
    <location>
        <begin position="158"/>
        <end position="172"/>
    </location>
</feature>
<keyword evidence="7" id="KW-1133">Transmembrane helix</keyword>
<keyword evidence="7" id="KW-0812">Transmembrane</keyword>
<accession>A0A372GCE1</accession>
<dbReference type="InterPro" id="IPR046357">
    <property type="entry name" value="PPIase_dom_sf"/>
</dbReference>
<feature type="domain" description="PPIase FKBP-type" evidence="8">
    <location>
        <begin position="130"/>
        <end position="234"/>
    </location>
</feature>
<feature type="region of interest" description="Disordered" evidence="6">
    <location>
        <begin position="1"/>
        <end position="51"/>
    </location>
</feature>
<dbReference type="PANTHER" id="PTHR45779">
    <property type="entry name" value="PEPTIDYLPROLYL ISOMERASE"/>
    <property type="match status" value="1"/>
</dbReference>
<evidence type="ECO:0000256" key="6">
    <source>
        <dbReference type="SAM" id="MobiDB-lite"/>
    </source>
</evidence>
<dbReference type="InterPro" id="IPR044609">
    <property type="entry name" value="FKBP2/11"/>
</dbReference>
<keyword evidence="3 5" id="KW-0697">Rotamase</keyword>
<feature type="compositionally biased region" description="Basic and acidic residues" evidence="6">
    <location>
        <begin position="246"/>
        <end position="259"/>
    </location>
</feature>
<feature type="domain" description="PPIase FKBP-type" evidence="8">
    <location>
        <begin position="294"/>
        <end position="384"/>
    </location>
</feature>
<dbReference type="SUPFAM" id="SSF54534">
    <property type="entry name" value="FKBP-like"/>
    <property type="match status" value="2"/>
</dbReference>
<evidence type="ECO:0000313" key="10">
    <source>
        <dbReference type="Proteomes" id="UP000262882"/>
    </source>
</evidence>
<feature type="region of interest" description="Disordered" evidence="6">
    <location>
        <begin position="237"/>
        <end position="271"/>
    </location>
</feature>
<evidence type="ECO:0000256" key="3">
    <source>
        <dbReference type="ARBA" id="ARBA00023110"/>
    </source>
</evidence>
<evidence type="ECO:0000256" key="5">
    <source>
        <dbReference type="PROSITE-ProRule" id="PRU00277"/>
    </source>
</evidence>
<protein>
    <recommendedName>
        <fullName evidence="2 5">peptidylprolyl isomerase</fullName>
        <ecNumber evidence="2 5">5.2.1.8</ecNumber>
    </recommendedName>
</protein>
<comment type="caution">
    <text evidence="9">The sequence shown here is derived from an EMBL/GenBank/DDBJ whole genome shotgun (WGS) entry which is preliminary data.</text>
</comment>
<dbReference type="Gene3D" id="3.10.50.40">
    <property type="match status" value="2"/>
</dbReference>
<evidence type="ECO:0000313" key="9">
    <source>
        <dbReference type="EMBL" id="RFS83068.1"/>
    </source>
</evidence>
<feature type="region of interest" description="Disordered" evidence="6">
    <location>
        <begin position="148"/>
        <end position="182"/>
    </location>
</feature>
<dbReference type="Proteomes" id="UP000262882">
    <property type="component" value="Unassembled WGS sequence"/>
</dbReference>
<dbReference type="EMBL" id="QVNQ01000007">
    <property type="protein sequence ID" value="RFS83068.1"/>
    <property type="molecule type" value="Genomic_DNA"/>
</dbReference>
<keyword evidence="7" id="KW-0472">Membrane</keyword>